<sequence>MLKNNPVMKKLVETGEERIGKIAQQLLSNDKFVAAVQTLVSRSLAAKGTLDAALRTALSAMNLPSTEDLTQLRSRVEDLEKLLTSVEGKLDTLVNERKK</sequence>
<evidence type="ECO:0000313" key="4">
    <source>
        <dbReference type="Proteomes" id="UP000001351"/>
    </source>
</evidence>
<dbReference type="Proteomes" id="UP000032702">
    <property type="component" value="Unassembled WGS sequence"/>
</dbReference>
<accession>Q092J6</accession>
<gene>
    <name evidence="2" type="ordered locus">STAUR_6487</name>
    <name evidence="3" type="ORF">STIAU_7861</name>
</gene>
<dbReference type="OrthoDB" id="5382733at2"/>
<name>Q092J6_STIAD</name>
<evidence type="ECO:0000256" key="1">
    <source>
        <dbReference type="SAM" id="Coils"/>
    </source>
</evidence>
<dbReference type="Proteomes" id="UP000001351">
    <property type="component" value="Chromosome"/>
</dbReference>
<evidence type="ECO:0000313" key="3">
    <source>
        <dbReference type="EMBL" id="EAU66673.1"/>
    </source>
</evidence>
<dbReference type="PATRIC" id="fig|378806.16.peg.5807"/>
<dbReference type="GO" id="GO:0008233">
    <property type="term" value="F:peptidase activity"/>
    <property type="evidence" value="ECO:0007669"/>
    <property type="project" value="UniProtKB-KW"/>
</dbReference>
<dbReference type="EMBL" id="AAMD01000050">
    <property type="protein sequence ID" value="EAU66673.1"/>
    <property type="molecule type" value="Genomic_DNA"/>
</dbReference>
<evidence type="ECO:0000313" key="2">
    <source>
        <dbReference type="EMBL" id="ADO74244.1"/>
    </source>
</evidence>
<dbReference type="STRING" id="378806.STAUR_6487"/>
<proteinExistence type="predicted"/>
<dbReference type="AlphaFoldDB" id="Q092J6"/>
<dbReference type="RefSeq" id="WP_002613818.1">
    <property type="nucleotide sequence ID" value="NC_014623.1"/>
</dbReference>
<organism evidence="3 5">
    <name type="scientific">Stigmatella aurantiaca (strain DW4/3-1)</name>
    <dbReference type="NCBI Taxonomy" id="378806"/>
    <lineage>
        <taxon>Bacteria</taxon>
        <taxon>Pseudomonadati</taxon>
        <taxon>Myxococcota</taxon>
        <taxon>Myxococcia</taxon>
        <taxon>Myxococcales</taxon>
        <taxon>Cystobacterineae</taxon>
        <taxon>Archangiaceae</taxon>
        <taxon>Stigmatella</taxon>
    </lineage>
</organism>
<dbReference type="eggNOG" id="ENOG5031KG7">
    <property type="taxonomic scope" value="Bacteria"/>
</dbReference>
<protein>
    <submittedName>
        <fullName evidence="3">ClpA, ATP dependent protease, chaperonin, putative</fullName>
    </submittedName>
    <submittedName>
        <fullName evidence="2">Conserved uncharacterized protein</fullName>
    </submittedName>
</protein>
<keyword evidence="4" id="KW-1185">Reference proteome</keyword>
<dbReference type="GO" id="GO:0006508">
    <property type="term" value="P:proteolysis"/>
    <property type="evidence" value="ECO:0007669"/>
    <property type="project" value="UniProtKB-KW"/>
</dbReference>
<keyword evidence="3" id="KW-0645">Protease</keyword>
<dbReference type="HOGENOM" id="CLU_2274333_0_0_7"/>
<feature type="coiled-coil region" evidence="1">
    <location>
        <begin position="69"/>
        <end position="96"/>
    </location>
</feature>
<dbReference type="KEGG" id="sur:STAUR_6487"/>
<reference evidence="2 4" key="2">
    <citation type="journal article" date="2011" name="Mol. Biol. Evol.">
        <title>Comparative genomic analysis of fruiting body formation in Myxococcales.</title>
        <authorList>
            <person name="Huntley S."/>
            <person name="Hamann N."/>
            <person name="Wegener-Feldbrugge S."/>
            <person name="Treuner-Lange A."/>
            <person name="Kube M."/>
            <person name="Reinhardt R."/>
            <person name="Klages S."/>
            <person name="Muller R."/>
            <person name="Ronning C.M."/>
            <person name="Nierman W.C."/>
            <person name="Sogaard-Andersen L."/>
        </authorList>
    </citation>
    <scope>NUCLEOTIDE SEQUENCE [LARGE SCALE GENOMIC DNA]</scope>
    <source>
        <strain evidence="2 4">DW4/3-1</strain>
    </source>
</reference>
<keyword evidence="3" id="KW-0378">Hydrolase</keyword>
<keyword evidence="1" id="KW-0175">Coiled coil</keyword>
<evidence type="ECO:0000313" key="5">
    <source>
        <dbReference type="Proteomes" id="UP000032702"/>
    </source>
</evidence>
<dbReference type="EMBL" id="CP002271">
    <property type="protein sequence ID" value="ADO74244.1"/>
    <property type="molecule type" value="Genomic_DNA"/>
</dbReference>
<reference evidence="3 5" key="1">
    <citation type="submission" date="2006-04" db="EMBL/GenBank/DDBJ databases">
        <authorList>
            <person name="Nierman W.C."/>
        </authorList>
    </citation>
    <scope>NUCLEOTIDE SEQUENCE [LARGE SCALE GENOMIC DNA]</scope>
    <source>
        <strain evidence="3 5">DW4/3-1</strain>
    </source>
</reference>